<dbReference type="EMBL" id="CAJVPV010002473">
    <property type="protein sequence ID" value="CAG8526957.1"/>
    <property type="molecule type" value="Genomic_DNA"/>
</dbReference>
<proteinExistence type="predicted"/>
<comment type="caution">
    <text evidence="1">The sequence shown here is derived from an EMBL/GenBank/DDBJ whole genome shotgun (WGS) entry which is preliminary data.</text>
</comment>
<organism evidence="1 2">
    <name type="scientific">Acaulospora morrowiae</name>
    <dbReference type="NCBI Taxonomy" id="94023"/>
    <lineage>
        <taxon>Eukaryota</taxon>
        <taxon>Fungi</taxon>
        <taxon>Fungi incertae sedis</taxon>
        <taxon>Mucoromycota</taxon>
        <taxon>Glomeromycotina</taxon>
        <taxon>Glomeromycetes</taxon>
        <taxon>Diversisporales</taxon>
        <taxon>Acaulosporaceae</taxon>
        <taxon>Acaulospora</taxon>
    </lineage>
</organism>
<dbReference type="OrthoDB" id="10375723at2759"/>
<evidence type="ECO:0000313" key="1">
    <source>
        <dbReference type="EMBL" id="CAG8526957.1"/>
    </source>
</evidence>
<keyword evidence="2" id="KW-1185">Reference proteome</keyword>
<reference evidence="1" key="1">
    <citation type="submission" date="2021-06" db="EMBL/GenBank/DDBJ databases">
        <authorList>
            <person name="Kallberg Y."/>
            <person name="Tangrot J."/>
            <person name="Rosling A."/>
        </authorList>
    </citation>
    <scope>NUCLEOTIDE SEQUENCE</scope>
    <source>
        <strain evidence="1">CL551</strain>
    </source>
</reference>
<dbReference type="AlphaFoldDB" id="A0A9N9ABM1"/>
<accession>A0A9N9ABM1</accession>
<evidence type="ECO:0000313" key="2">
    <source>
        <dbReference type="Proteomes" id="UP000789342"/>
    </source>
</evidence>
<dbReference type="Proteomes" id="UP000789342">
    <property type="component" value="Unassembled WGS sequence"/>
</dbReference>
<protein>
    <submittedName>
        <fullName evidence="1">6619_t:CDS:1</fullName>
    </submittedName>
</protein>
<name>A0A9N9ABM1_9GLOM</name>
<gene>
    <name evidence="1" type="ORF">AMORRO_LOCUS4484</name>
</gene>
<sequence>MTSPGCCPDHLSRFHLLNYQMRQKYKISALQSTKTSELLNEALQPAVAYELSIEAHQPTETYKSSDENNLLNALGLFN</sequence>